<evidence type="ECO:0000313" key="3">
    <source>
        <dbReference type="Proteomes" id="UP000640725"/>
    </source>
</evidence>
<dbReference type="Proteomes" id="UP000640725">
    <property type="component" value="Unassembled WGS sequence"/>
</dbReference>
<protein>
    <recommendedName>
        <fullName evidence="4">DUF2281 domain-containing protein</fullName>
    </recommendedName>
</protein>
<evidence type="ECO:0000313" key="2">
    <source>
        <dbReference type="EMBL" id="MBE9143298.1"/>
    </source>
</evidence>
<accession>A0ABR9UA32</accession>
<proteinExistence type="predicted"/>
<gene>
    <name evidence="2" type="ORF">IQ236_08680</name>
</gene>
<reference evidence="2 3" key="1">
    <citation type="submission" date="2020-10" db="EMBL/GenBank/DDBJ databases">
        <authorList>
            <person name="Castelo-Branco R."/>
            <person name="Eusebio N."/>
            <person name="Adriana R."/>
            <person name="Vieira A."/>
            <person name="Brugerolle De Fraissinette N."/>
            <person name="Rezende De Castro R."/>
            <person name="Schneider M.P."/>
            <person name="Vasconcelos V."/>
            <person name="Leao P.N."/>
        </authorList>
    </citation>
    <scope>NUCLEOTIDE SEQUENCE [LARGE SCALE GENOMIC DNA]</scope>
    <source>
        <strain evidence="2 3">LEGE 06226</strain>
    </source>
</reference>
<keyword evidence="3" id="KW-1185">Reference proteome</keyword>
<organism evidence="2 3">
    <name type="scientific">Planktothrix mougeotii LEGE 06226</name>
    <dbReference type="NCBI Taxonomy" id="1828728"/>
    <lineage>
        <taxon>Bacteria</taxon>
        <taxon>Bacillati</taxon>
        <taxon>Cyanobacteriota</taxon>
        <taxon>Cyanophyceae</taxon>
        <taxon>Oscillatoriophycideae</taxon>
        <taxon>Oscillatoriales</taxon>
        <taxon>Microcoleaceae</taxon>
        <taxon>Planktothrix</taxon>
    </lineage>
</organism>
<name>A0ABR9UA32_9CYAN</name>
<feature type="region of interest" description="Disordered" evidence="1">
    <location>
        <begin position="86"/>
        <end position="111"/>
    </location>
</feature>
<comment type="caution">
    <text evidence="2">The sequence shown here is derived from an EMBL/GenBank/DDBJ whole genome shotgun (WGS) entry which is preliminary data.</text>
</comment>
<evidence type="ECO:0000256" key="1">
    <source>
        <dbReference type="SAM" id="MobiDB-lite"/>
    </source>
</evidence>
<sequence length="111" mass="13192">MNVTDIRNQVKQYIDQLSPEKLRVAADFLSYLAERENQEKTEELLKTSEFKESLEQVKEDILEEQLISFDKQKKRKVLINILQGKYAHASTSSEDFAQQKQKEIDWEERNQ</sequence>
<feature type="compositionally biased region" description="Polar residues" evidence="1">
    <location>
        <begin position="89"/>
        <end position="99"/>
    </location>
</feature>
<dbReference type="RefSeq" id="WP_193868890.1">
    <property type="nucleotide sequence ID" value="NZ_JADEWU010000014.1"/>
</dbReference>
<evidence type="ECO:0008006" key="4">
    <source>
        <dbReference type="Google" id="ProtNLM"/>
    </source>
</evidence>
<dbReference type="EMBL" id="JADEWU010000014">
    <property type="protein sequence ID" value="MBE9143298.1"/>
    <property type="molecule type" value="Genomic_DNA"/>
</dbReference>
<feature type="compositionally biased region" description="Basic and acidic residues" evidence="1">
    <location>
        <begin position="100"/>
        <end position="111"/>
    </location>
</feature>